<dbReference type="Proteomes" id="UP000559256">
    <property type="component" value="Unassembled WGS sequence"/>
</dbReference>
<comment type="caution">
    <text evidence="3">The sequence shown here is derived from an EMBL/GenBank/DDBJ whole genome shotgun (WGS) entry which is preliminary data.</text>
</comment>
<dbReference type="Gene3D" id="3.30.460.10">
    <property type="entry name" value="Beta Polymerase, domain 2"/>
    <property type="match status" value="1"/>
</dbReference>
<organism evidence="3 4">
    <name type="scientific">Tetrapyrgos nigripes</name>
    <dbReference type="NCBI Taxonomy" id="182062"/>
    <lineage>
        <taxon>Eukaryota</taxon>
        <taxon>Fungi</taxon>
        <taxon>Dikarya</taxon>
        <taxon>Basidiomycota</taxon>
        <taxon>Agaricomycotina</taxon>
        <taxon>Agaricomycetes</taxon>
        <taxon>Agaricomycetidae</taxon>
        <taxon>Agaricales</taxon>
        <taxon>Marasmiineae</taxon>
        <taxon>Marasmiaceae</taxon>
        <taxon>Tetrapyrgos</taxon>
    </lineage>
</organism>
<dbReference type="SUPFAM" id="SSF81301">
    <property type="entry name" value="Nucleotidyltransferase"/>
    <property type="match status" value="1"/>
</dbReference>
<accession>A0A8H5FTL2</accession>
<dbReference type="PANTHER" id="PTHR12271:SF40">
    <property type="entry name" value="POLY(A) RNA POLYMERASE GLD2"/>
    <property type="match status" value="1"/>
</dbReference>
<dbReference type="EMBL" id="JAACJM010000085">
    <property type="protein sequence ID" value="KAF5348716.1"/>
    <property type="molecule type" value="Genomic_DNA"/>
</dbReference>
<dbReference type="PANTHER" id="PTHR12271">
    <property type="entry name" value="POLY A POLYMERASE CID PAP -RELATED"/>
    <property type="match status" value="1"/>
</dbReference>
<evidence type="ECO:0000259" key="2">
    <source>
        <dbReference type="Pfam" id="PF22600"/>
    </source>
</evidence>
<evidence type="ECO:0000313" key="4">
    <source>
        <dbReference type="Proteomes" id="UP000559256"/>
    </source>
</evidence>
<dbReference type="GO" id="GO:0016779">
    <property type="term" value="F:nucleotidyltransferase activity"/>
    <property type="evidence" value="ECO:0007669"/>
    <property type="project" value="UniProtKB-ARBA"/>
</dbReference>
<proteinExistence type="predicted"/>
<dbReference type="OrthoDB" id="2274644at2759"/>
<dbReference type="InterPro" id="IPR054708">
    <property type="entry name" value="MTPAP-like_central"/>
</dbReference>
<dbReference type="SUPFAM" id="SSF81631">
    <property type="entry name" value="PAP/OAS1 substrate-binding domain"/>
    <property type="match status" value="1"/>
</dbReference>
<feature type="region of interest" description="Disordered" evidence="1">
    <location>
        <begin position="479"/>
        <end position="521"/>
    </location>
</feature>
<keyword evidence="4" id="KW-1185">Reference proteome</keyword>
<dbReference type="AlphaFoldDB" id="A0A8H5FTL2"/>
<feature type="domain" description="Poly(A) RNA polymerase mitochondrial-like central palm" evidence="2">
    <location>
        <begin position="138"/>
        <end position="279"/>
    </location>
</feature>
<dbReference type="InterPro" id="IPR043519">
    <property type="entry name" value="NT_sf"/>
</dbReference>
<evidence type="ECO:0000256" key="1">
    <source>
        <dbReference type="SAM" id="MobiDB-lite"/>
    </source>
</evidence>
<dbReference type="GO" id="GO:0031123">
    <property type="term" value="P:RNA 3'-end processing"/>
    <property type="evidence" value="ECO:0007669"/>
    <property type="project" value="TreeGrafter"/>
</dbReference>
<evidence type="ECO:0000313" key="3">
    <source>
        <dbReference type="EMBL" id="KAF5348716.1"/>
    </source>
</evidence>
<dbReference type="Pfam" id="PF22600">
    <property type="entry name" value="MTPAP-like_central"/>
    <property type="match status" value="1"/>
</dbReference>
<dbReference type="GO" id="GO:0010605">
    <property type="term" value="P:negative regulation of macromolecule metabolic process"/>
    <property type="evidence" value="ECO:0007669"/>
    <property type="project" value="UniProtKB-ARBA"/>
</dbReference>
<dbReference type="CDD" id="cd05402">
    <property type="entry name" value="NT_PAP_TUTase"/>
    <property type="match status" value="1"/>
</dbReference>
<sequence>MRRVPVLRVTVTNRSQNLRADRRPLFDARKCTSRALLCKETRVHLVTDVSLNLRQCFLLQGSFATPRLSIPSRAHRLDVERPVHLLTKSPAYRYLARSPRQLSGAGIHSRRSFSTSLMCSSSKTVSKGTTLEEASAAVARKETLGRVQNAISEGFGKKYRVEIFGSIRYGVCSPRSDLDLVIIDPDRPHGIAPSALRPKLPSIYNIRKLDKLLRKQGFVDVIPIPTAKVPIGENNRTLFVSATSQPTVKFRDPKTNLDCDMNINDRLGLSNSMLIAHYCDLYPPLRLMLKTLKAWAKPLGHNSPGISDGPPTFSSYALALMTIALLQTEKALPNLQGSLPPKTNATDGQFWFRGVECDTRYDDSINRDNWNPPQDLTLSNALKRWFRFWGHDYDYKIQVVDIRLGSIPAPATRESPPEKIDSMRMLLRDPFILDKNVTGQIGHRWLKAFREDCRSVLEHIEAASNTVNREASNDIFSEQELVDDELDPRNEEASSAISSEVDDQSDPASPPMQKLDVDGEPDPTLRLIEAYTAGKKVVKFGKYKFVRTSKKSNRRKKKRR</sequence>
<protein>
    <recommendedName>
        <fullName evidence="2">Poly(A) RNA polymerase mitochondrial-like central palm domain-containing protein</fullName>
    </recommendedName>
</protein>
<gene>
    <name evidence="3" type="ORF">D9758_006750</name>
</gene>
<reference evidence="3 4" key="1">
    <citation type="journal article" date="2020" name="ISME J.">
        <title>Uncovering the hidden diversity of litter-decomposition mechanisms in mushroom-forming fungi.</title>
        <authorList>
            <person name="Floudas D."/>
            <person name="Bentzer J."/>
            <person name="Ahren D."/>
            <person name="Johansson T."/>
            <person name="Persson P."/>
            <person name="Tunlid A."/>
        </authorList>
    </citation>
    <scope>NUCLEOTIDE SEQUENCE [LARGE SCALE GENOMIC DNA]</scope>
    <source>
        <strain evidence="3 4">CBS 291.85</strain>
    </source>
</reference>
<dbReference type="Gene3D" id="1.10.1410.10">
    <property type="match status" value="1"/>
</dbReference>
<name>A0A8H5FTL2_9AGAR</name>